<keyword evidence="1" id="KW-0732">Signal</keyword>
<evidence type="ECO:0008006" key="4">
    <source>
        <dbReference type="Google" id="ProtNLM"/>
    </source>
</evidence>
<name>A0A9P5D805_9HYPO</name>
<accession>A0A9P5D805</accession>
<protein>
    <recommendedName>
        <fullName evidence="4">Secreted protein</fullName>
    </recommendedName>
</protein>
<dbReference type="GeneID" id="55966256"/>
<feature type="signal peptide" evidence="1">
    <location>
        <begin position="1"/>
        <end position="23"/>
    </location>
</feature>
<gene>
    <name evidence="2" type="ORF">GMORB2_0026</name>
</gene>
<evidence type="ECO:0000313" key="3">
    <source>
        <dbReference type="Proteomes" id="UP000749293"/>
    </source>
</evidence>
<keyword evidence="3" id="KW-1185">Reference proteome</keyword>
<dbReference type="EMBL" id="JAANYQ010000001">
    <property type="protein sequence ID" value="KAF4126290.1"/>
    <property type="molecule type" value="Genomic_DNA"/>
</dbReference>
<comment type="caution">
    <text evidence="2">The sequence shown here is derived from an EMBL/GenBank/DDBJ whole genome shotgun (WGS) entry which is preliminary data.</text>
</comment>
<feature type="chain" id="PRO_5040360246" description="Secreted protein" evidence="1">
    <location>
        <begin position="24"/>
        <end position="87"/>
    </location>
</feature>
<dbReference type="RefSeq" id="XP_035324942.1">
    <property type="nucleotide sequence ID" value="XM_035462012.1"/>
</dbReference>
<dbReference type="Proteomes" id="UP000749293">
    <property type="component" value="Unassembled WGS sequence"/>
</dbReference>
<sequence>MAVALTAMPPLLLSLFGTDLTPARVYKPHRACPIRTTRPCLDKGFAGQVQTATTGIPSISATALYACQYGAWDCGMSIHLLTTAPGQ</sequence>
<dbReference type="AlphaFoldDB" id="A0A9P5D805"/>
<evidence type="ECO:0000256" key="1">
    <source>
        <dbReference type="SAM" id="SignalP"/>
    </source>
</evidence>
<evidence type="ECO:0000313" key="2">
    <source>
        <dbReference type="EMBL" id="KAF4126290.1"/>
    </source>
</evidence>
<proteinExistence type="predicted"/>
<organism evidence="2 3">
    <name type="scientific">Geosmithia morbida</name>
    <dbReference type="NCBI Taxonomy" id="1094350"/>
    <lineage>
        <taxon>Eukaryota</taxon>
        <taxon>Fungi</taxon>
        <taxon>Dikarya</taxon>
        <taxon>Ascomycota</taxon>
        <taxon>Pezizomycotina</taxon>
        <taxon>Sordariomycetes</taxon>
        <taxon>Hypocreomycetidae</taxon>
        <taxon>Hypocreales</taxon>
        <taxon>Bionectriaceae</taxon>
        <taxon>Geosmithia</taxon>
    </lineage>
</organism>
<reference evidence="2" key="1">
    <citation type="submission" date="2020-03" db="EMBL/GenBank/DDBJ databases">
        <title>Site-based positive gene gene selection in Geosmithia morbida across the United States reveals a broad range of putative effectors and factors for local host and environmental adapation.</title>
        <authorList>
            <person name="Onufrak A."/>
            <person name="Murdoch R.W."/>
            <person name="Gazis R."/>
            <person name="Huff M."/>
            <person name="Staton M."/>
            <person name="Klingeman W."/>
            <person name="Hadziabdic D."/>
        </authorList>
    </citation>
    <scope>NUCLEOTIDE SEQUENCE</scope>
    <source>
        <strain evidence="2">1262</strain>
    </source>
</reference>